<evidence type="ECO:0000256" key="1">
    <source>
        <dbReference type="SAM" id="Phobius"/>
    </source>
</evidence>
<evidence type="ECO:0000313" key="2">
    <source>
        <dbReference type="EMBL" id="SDY12632.1"/>
    </source>
</evidence>
<keyword evidence="1" id="KW-0812">Transmembrane</keyword>
<evidence type="ECO:0000313" key="3">
    <source>
        <dbReference type="Proteomes" id="UP000183918"/>
    </source>
</evidence>
<gene>
    <name evidence="2" type="ORF">SAMN02910414_00808</name>
</gene>
<keyword evidence="1" id="KW-0472">Membrane</keyword>
<reference evidence="2 3" key="1">
    <citation type="submission" date="2016-10" db="EMBL/GenBank/DDBJ databases">
        <authorList>
            <person name="de Groot N.N."/>
        </authorList>
    </citation>
    <scope>NUCLEOTIDE SEQUENCE [LARGE SCALE GENOMIC DNA]</scope>
    <source>
        <strain evidence="2 3">DSM 14045</strain>
    </source>
</reference>
<dbReference type="InterPro" id="IPR046555">
    <property type="entry name" value="DUF6709"/>
</dbReference>
<sequence>MESEIFKRANVAKKRHLLGFAGLAILLCAFIIGYTWDIKNTNAHRVDLDKKFISKCKDGNAVKLTITSAPIEVASREGSKVKYSIVENENALYIFEASKDEMKSISKKINKDGKYVIYGALRKISAVSDESDLENCVVKSLTDMQGKQLIDKEDFNDTFGDYMVENGADGHSLFGDVLIFLMIIDGIVMVIFVFLLYGDRTATKRLAKYSTEELKKIEDEIKDSKTVAIVDNKLYLTPNYLVRASRNLVILPYEDICWIYKKTNSYGFVKVPDQLTIATIEGYFITIPNKMFDSDKEKTKVIDICVENNPNIAVGYDIGKENNYRIISKDMRNLVKIGEDPRDKYKDKNFVELLDKKDLEVDEEDA</sequence>
<dbReference type="EMBL" id="FNPG01000008">
    <property type="protein sequence ID" value="SDY12632.1"/>
    <property type="molecule type" value="Genomic_DNA"/>
</dbReference>
<dbReference type="RefSeq" id="WP_074716352.1">
    <property type="nucleotide sequence ID" value="NZ_FNPG01000008.1"/>
</dbReference>
<keyword evidence="1" id="KW-1133">Transmembrane helix</keyword>
<feature type="transmembrane region" description="Helical" evidence="1">
    <location>
        <begin position="177"/>
        <end position="198"/>
    </location>
</feature>
<dbReference type="AlphaFoldDB" id="A0A1H3HAY1"/>
<accession>A0A1H3HAY1</accession>
<dbReference type="STRING" id="1122142.SAMN02910414_00808"/>
<organism evidence="2 3">
    <name type="scientific">Lachnobacterium bovis DSM 14045</name>
    <dbReference type="NCBI Taxonomy" id="1122142"/>
    <lineage>
        <taxon>Bacteria</taxon>
        <taxon>Bacillati</taxon>
        <taxon>Bacillota</taxon>
        <taxon>Clostridia</taxon>
        <taxon>Lachnospirales</taxon>
        <taxon>Lachnospiraceae</taxon>
        <taxon>Lachnobacterium</taxon>
    </lineage>
</organism>
<proteinExistence type="predicted"/>
<dbReference type="Pfam" id="PF20456">
    <property type="entry name" value="DUF6709"/>
    <property type="match status" value="1"/>
</dbReference>
<feature type="transmembrane region" description="Helical" evidence="1">
    <location>
        <begin position="17"/>
        <end position="36"/>
    </location>
</feature>
<protein>
    <submittedName>
        <fullName evidence="2">Uncharacterized protein</fullName>
    </submittedName>
</protein>
<dbReference type="Proteomes" id="UP000183918">
    <property type="component" value="Unassembled WGS sequence"/>
</dbReference>
<keyword evidence="3" id="KW-1185">Reference proteome</keyword>
<name>A0A1H3HAY1_9FIRM</name>